<dbReference type="InterPro" id="IPR008930">
    <property type="entry name" value="Terpenoid_cyclase/PrenylTrfase"/>
</dbReference>
<dbReference type="GeneID" id="13300816"/>
<dbReference type="CDD" id="cd00688">
    <property type="entry name" value="ISOPREN_C2_like"/>
    <property type="match status" value="1"/>
</dbReference>
<evidence type="ECO:0008006" key="3">
    <source>
        <dbReference type="Google" id="ProtNLM"/>
    </source>
</evidence>
<evidence type="ECO:0000313" key="1">
    <source>
        <dbReference type="EMBL" id="QEK79132.1"/>
    </source>
</evidence>
<organism evidence="1 2">
    <name type="scientific">Pyrococcus furiosus (strain ATCC 43587 / DSM 3638 / JCM 8422 / Vc1)</name>
    <dbReference type="NCBI Taxonomy" id="186497"/>
    <lineage>
        <taxon>Archaea</taxon>
        <taxon>Methanobacteriati</taxon>
        <taxon>Methanobacteriota</taxon>
        <taxon>Thermococci</taxon>
        <taxon>Thermococcales</taxon>
        <taxon>Thermococcaceae</taxon>
        <taxon>Pyrococcus</taxon>
    </lineage>
</organism>
<dbReference type="RefSeq" id="WP_011012653.1">
    <property type="nucleotide sequence ID" value="NC_003413.1"/>
</dbReference>
<protein>
    <recommendedName>
        <fullName evidence="3">Squalene-hopene cyclase</fullName>
    </recommendedName>
</protein>
<dbReference type="OrthoDB" id="86043at2157"/>
<name>A0A5C0XQW4_PYRFU</name>
<dbReference type="EMBL" id="CP023154">
    <property type="protein sequence ID" value="QEK79132.1"/>
    <property type="molecule type" value="Genomic_DNA"/>
</dbReference>
<proteinExistence type="predicted"/>
<dbReference type="SUPFAM" id="SSF48239">
    <property type="entry name" value="Terpenoid cyclases/Protein prenyltransferases"/>
    <property type="match status" value="1"/>
</dbReference>
<dbReference type="PIRSF" id="PIRSF018649">
    <property type="entry name" value="UCP018649"/>
    <property type="match status" value="1"/>
</dbReference>
<dbReference type="AlphaFoldDB" id="A0A5C0XQW4"/>
<dbReference type="Gene3D" id="1.50.10.20">
    <property type="match status" value="2"/>
</dbReference>
<dbReference type="GeneID" id="41713324"/>
<sequence length="698" mass="79831">MRKLYVLSLLLLIILGSSAVSASILEYSSKITYDYSLETDKIKDLSLSLLALAVATDKAESLDRKKLWEVTEKLLSHQNGDGGWGYFYGSVSSVPDTGYALLALGTALEKFEGEYDKEYKIKRAINRGVEFLLDNYNGEGWGYLKKMPTSYYPTLIAVVALSSLNRGYPYTEIAFSNVLKNTIPEKPEELALWILAYYNIYKEEPTNVVEKLIKSVKEDYEYPLAAYVLLKVRGLDFEAAKLLAKAESYNESWTSPYYPIYTTMAFSLVSESIIPQGEDKLAKYCALLENMQNEDGGWGIYKGSPSDVRVTYYALMSMKICNPQSEAVYRGLEFMRREMEKNKELILMDGKLRDEYLYALLALLEYRSLDWNERKVERALIESSEWGFAYGKQPLTTALAIKALLKMGADKTTPIVKENIEWLLRIKKNGGWGFIFRTVIVDWNYAPEYPATIEIFNVLWPLVDEEDLKDTIELLRKTPPRIEWQKLYAYLSLSEKSIEPYWSPEISESENNSLTVAMLVRYYSMFPGVAKVNLYSVITELKDKNVSMITTTEVLKDTVKAMLKDNFNIIVNETVFADPELLEVPERGNWIVIAPISAVKVHEYNADVKVRVGEEIKVNDLPVEGKAILFIIPGRNRNGNLIFILYTEPKEYAEKLAEVIFSQPIIKYIHGKCVVITWKDTNNNGNVEIEEIDMKFLK</sequence>
<reference evidence="1 2" key="1">
    <citation type="submission" date="2017-08" db="EMBL/GenBank/DDBJ databases">
        <title>Resequencing and Reannotation of the genome of Pyrococcus furiosus type strain DSM3638.</title>
        <authorList>
            <person name="Reichelt R.M."/>
            <person name="Bunk B."/>
        </authorList>
    </citation>
    <scope>NUCLEOTIDE SEQUENCE [LARGE SCALE GENOMIC DNA]</scope>
    <source>
        <strain evidence="1 2">DSM 3638</strain>
    </source>
</reference>
<dbReference type="Proteomes" id="UP000324354">
    <property type="component" value="Chromosome"/>
</dbReference>
<accession>A0A5C0XQW4</accession>
<dbReference type="InterPro" id="IPR016731">
    <property type="entry name" value="UCP018649"/>
</dbReference>
<evidence type="ECO:0000313" key="2">
    <source>
        <dbReference type="Proteomes" id="UP000324354"/>
    </source>
</evidence>
<gene>
    <name evidence="1" type="ORF">PFDSM3638_07580</name>
</gene>